<dbReference type="RefSeq" id="XP_013896189.1">
    <property type="nucleotide sequence ID" value="XM_014040735.1"/>
</dbReference>
<feature type="compositionally biased region" description="Low complexity" evidence="1">
    <location>
        <begin position="139"/>
        <end position="152"/>
    </location>
</feature>
<dbReference type="InterPro" id="IPR036388">
    <property type="entry name" value="WH-like_DNA-bd_sf"/>
</dbReference>
<gene>
    <name evidence="2" type="ORF">MNEG_10794</name>
</gene>
<feature type="compositionally biased region" description="Gly residues" evidence="1">
    <location>
        <begin position="309"/>
        <end position="329"/>
    </location>
</feature>
<evidence type="ECO:0000313" key="2">
    <source>
        <dbReference type="EMBL" id="KIY97169.1"/>
    </source>
</evidence>
<accession>A0A0D2M0M9</accession>
<dbReference type="Gene3D" id="1.10.10.10">
    <property type="entry name" value="Winged helix-like DNA-binding domain superfamily/Winged helix DNA-binding domain"/>
    <property type="match status" value="1"/>
</dbReference>
<dbReference type="InterPro" id="IPR013324">
    <property type="entry name" value="RNA_pol_sigma_r3/r4-like"/>
</dbReference>
<dbReference type="EMBL" id="KK102681">
    <property type="protein sequence ID" value="KIY97169.1"/>
    <property type="molecule type" value="Genomic_DNA"/>
</dbReference>
<dbReference type="KEGG" id="mng:MNEG_10794"/>
<organism evidence="2 3">
    <name type="scientific">Monoraphidium neglectum</name>
    <dbReference type="NCBI Taxonomy" id="145388"/>
    <lineage>
        <taxon>Eukaryota</taxon>
        <taxon>Viridiplantae</taxon>
        <taxon>Chlorophyta</taxon>
        <taxon>core chlorophytes</taxon>
        <taxon>Chlorophyceae</taxon>
        <taxon>CS clade</taxon>
        <taxon>Sphaeropleales</taxon>
        <taxon>Selenastraceae</taxon>
        <taxon>Monoraphidium</taxon>
    </lineage>
</organism>
<dbReference type="Proteomes" id="UP000054498">
    <property type="component" value="Unassembled WGS sequence"/>
</dbReference>
<feature type="compositionally biased region" description="Low complexity" evidence="1">
    <location>
        <begin position="190"/>
        <end position="242"/>
    </location>
</feature>
<proteinExistence type="predicted"/>
<feature type="region of interest" description="Disordered" evidence="1">
    <location>
        <begin position="283"/>
        <end position="359"/>
    </location>
</feature>
<feature type="compositionally biased region" description="Low complexity" evidence="1">
    <location>
        <begin position="343"/>
        <end position="355"/>
    </location>
</feature>
<feature type="region of interest" description="Disordered" evidence="1">
    <location>
        <begin position="188"/>
        <end position="271"/>
    </location>
</feature>
<sequence>MALDSMVRVSASAMHTSVPGALLLGVRSRCAALRPVPSVRNGGKKSYHGGRSLRVAAAQSEASGAPAPQKAAGARLSTDQTGRRGSSNGGRGDADRSGGAAGAGGAQRRRSAAPRLYLPSPWGGNRVQWLPVEDAEWDASAQQQQQQQQSLAPPLPPPQQPPQPKAAGAAAPNGRARSLLPSGVVVHNLSDTSSQSGAAAGAAAGRATDGGQPQRPARQQQQRRQQQGPGKAKGRPVAAVALDARRPAATVVVQSPKAARRRQGNGAESLPRLEEQLAGLARATGAGMGSGGPRAQKQRRGQASSSSSSGGGGDDGGGSSGGGGGGGDSGATRQGRRAGKGQGAARSGAAPAASAEDFELPQEEAAAAVLERQLIGHIQELHLMRQQQQQLLQQGVDASQGQDGGLLAAAGAEFGGAGGGVGSGGAASADLRAAAAQGELAEALLLRMYRPLVLSAAQRAARGMRGAAMEEVVLEAQAAVLDAARRFDVGRGSGRLGPLAQLTMKKRMEALRKEYTAGAGLSAWSSLQLLPKLRAAQAQLEAAGRPATAEALAEPLELSPGRVAALLELAQQQVLQLGDVLAQDSGSGNGGAVALESLAGGALAAEQQGVSQQSLASTDEEAGSDSVGGVDPLQPVFEELLSELDPRQALALRLRLGLALPAGSPGQEAAELHEEEGVMAGAVGGGMAMGEVAAVLGVSRQRVGELLRVAVAQLRPRLERAAGASEELRMLLDAVA</sequence>
<protein>
    <submittedName>
        <fullName evidence="2">Uncharacterized protein</fullName>
    </submittedName>
</protein>
<dbReference type="OrthoDB" id="10687712at2759"/>
<feature type="compositionally biased region" description="Pro residues" evidence="1">
    <location>
        <begin position="153"/>
        <end position="164"/>
    </location>
</feature>
<name>A0A0D2M0M9_9CHLO</name>
<evidence type="ECO:0000313" key="3">
    <source>
        <dbReference type="Proteomes" id="UP000054498"/>
    </source>
</evidence>
<dbReference type="SUPFAM" id="SSF88659">
    <property type="entry name" value="Sigma3 and sigma4 domains of RNA polymerase sigma factors"/>
    <property type="match status" value="1"/>
</dbReference>
<dbReference type="AlphaFoldDB" id="A0A0D2M0M9"/>
<reference evidence="2 3" key="1">
    <citation type="journal article" date="2013" name="BMC Genomics">
        <title>Reconstruction of the lipid metabolism for the microalga Monoraphidium neglectum from its genome sequence reveals characteristics suitable for biofuel production.</title>
        <authorList>
            <person name="Bogen C."/>
            <person name="Al-Dilaimi A."/>
            <person name="Albersmeier A."/>
            <person name="Wichmann J."/>
            <person name="Grundmann M."/>
            <person name="Rupp O."/>
            <person name="Lauersen K.J."/>
            <person name="Blifernez-Klassen O."/>
            <person name="Kalinowski J."/>
            <person name="Goesmann A."/>
            <person name="Mussgnug J.H."/>
            <person name="Kruse O."/>
        </authorList>
    </citation>
    <scope>NUCLEOTIDE SEQUENCE [LARGE SCALE GENOMIC DNA]</scope>
    <source>
        <strain evidence="2 3">SAG 48.87</strain>
    </source>
</reference>
<keyword evidence="3" id="KW-1185">Reference proteome</keyword>
<feature type="region of interest" description="Disordered" evidence="1">
    <location>
        <begin position="36"/>
        <end position="124"/>
    </location>
</feature>
<feature type="region of interest" description="Disordered" evidence="1">
    <location>
        <begin position="136"/>
        <end position="176"/>
    </location>
</feature>
<evidence type="ECO:0000256" key="1">
    <source>
        <dbReference type="SAM" id="MobiDB-lite"/>
    </source>
</evidence>
<dbReference type="GeneID" id="25727992"/>
<feature type="compositionally biased region" description="Low complexity" evidence="1">
    <location>
        <begin position="56"/>
        <end position="69"/>
    </location>
</feature>